<evidence type="ECO:0000256" key="2">
    <source>
        <dbReference type="SAM" id="MobiDB-lite"/>
    </source>
</evidence>
<feature type="compositionally biased region" description="Basic residues" evidence="2">
    <location>
        <begin position="593"/>
        <end position="602"/>
    </location>
</feature>
<evidence type="ECO:0000313" key="4">
    <source>
        <dbReference type="Proteomes" id="UP000003163"/>
    </source>
</evidence>
<sequence>MIDDKQLKRLKGECGEKLKNRKKDGNVIGIEENLENLESKEFRKNREIENLEDKKDKKIVDDLEVKKDREINGEIAESIKYSENKKIEVSKESTENKDDIKYLENITNTENKKVEECLKIIENVGNKECVLENAENRKEDDILDGKISEKEYLLKEFNNYQYKNSGVDSNNYEDLNNNKKNNIEDSNYINRDNINSNNINNINNIKDSDNINNSDKKINEDTTNNNLGKSNKNIKENTKVFNINLHKKYKKRATKIVIRKHEHIRTLKNFKSIFLKELFELKVKSIHNRVAFLQETFKLLSKNRKRALNISLKQKDVKKNISSFCTFSCVNCKFNKNFCISLCERRFNIAIKYGKNIFNRVENYCKHEHDKTQFLSQIDVAGALKSSKDDVVVVFCPIKGDFIEINANHKNEYLLKNQLFNKNLNLDYDNNNCTGENNINTDINNIDYNSIRNTKSVCAKSKIDGLNQYEIDMIKDMNSAENFHTFKRKKKKFFKERHYMQNTSSKIISNKNTSIFDRNKNLNSSSSSNNSNNSISNFPNNLFDTSNTQKYNGKETKTRRRRKPAKIIQTENEDSKSTEHSEDFIPLINKKKVAQKRCRKNKTSNSTSNENTNTNKTNNGILTELTFNPFPLNSTTPCIKPTSEPKLNTLIELKNIADMCKSKKTTTKYSKKCIKKPAKNYLTIKINPLVANIYFYRNGKKRAYGSANITFAARKCSISTNVLSTSINNSISKDGNGRGSGLSLSSANNAVVNNSVGKSSLRDALCKSWVPQSSVRKETLCGNNGFLVYDDIVCDDESFDYIL</sequence>
<evidence type="ECO:0000313" key="3">
    <source>
        <dbReference type="EMBL" id="EJW05302.1"/>
    </source>
</evidence>
<keyword evidence="1" id="KW-0175">Coiled coil</keyword>
<feature type="compositionally biased region" description="Low complexity" evidence="2">
    <location>
        <begin position="603"/>
        <end position="619"/>
    </location>
</feature>
<proteinExistence type="predicted"/>
<keyword evidence="4" id="KW-1185">Reference proteome</keyword>
<dbReference type="AlphaFoldDB" id="J9DVI7"/>
<dbReference type="HOGENOM" id="CLU_350551_0_0_1"/>
<feature type="coiled-coil region" evidence="1">
    <location>
        <begin position="20"/>
        <end position="54"/>
    </location>
</feature>
<dbReference type="InParanoid" id="J9DVI7"/>
<feature type="region of interest" description="Disordered" evidence="2">
    <location>
        <begin position="593"/>
        <end position="621"/>
    </location>
</feature>
<dbReference type="VEuPathDB" id="MicrosporidiaDB:EDEG_00638"/>
<dbReference type="EMBL" id="AFBI03000007">
    <property type="protein sequence ID" value="EJW05302.1"/>
    <property type="molecule type" value="Genomic_DNA"/>
</dbReference>
<protein>
    <submittedName>
        <fullName evidence="3">Uncharacterized protein</fullName>
    </submittedName>
</protein>
<feature type="region of interest" description="Disordered" evidence="2">
    <location>
        <begin position="519"/>
        <end position="581"/>
    </location>
</feature>
<name>J9DVI7_EDHAE</name>
<organism evidence="3 4">
    <name type="scientific">Edhazardia aedis (strain USNM 41457)</name>
    <name type="common">Microsporidian parasite</name>
    <dbReference type="NCBI Taxonomy" id="1003232"/>
    <lineage>
        <taxon>Eukaryota</taxon>
        <taxon>Fungi</taxon>
        <taxon>Fungi incertae sedis</taxon>
        <taxon>Microsporidia</taxon>
        <taxon>Edhazardia</taxon>
    </lineage>
</organism>
<gene>
    <name evidence="3" type="ORF">EDEG_00638</name>
</gene>
<feature type="compositionally biased region" description="Polar residues" evidence="2">
    <location>
        <begin position="542"/>
        <end position="551"/>
    </location>
</feature>
<feature type="compositionally biased region" description="Low complexity" evidence="2">
    <location>
        <begin position="519"/>
        <end position="541"/>
    </location>
</feature>
<reference evidence="3 4" key="1">
    <citation type="submission" date="2011-08" db="EMBL/GenBank/DDBJ databases">
        <authorList>
            <person name="Liu Z.J."/>
            <person name="Shi F.L."/>
            <person name="Lu J.Q."/>
            <person name="Li M."/>
            <person name="Wang Z.L."/>
        </authorList>
    </citation>
    <scope>NUCLEOTIDE SEQUENCE [LARGE SCALE GENOMIC DNA]</scope>
    <source>
        <strain evidence="3 4">USNM 41457</strain>
    </source>
</reference>
<dbReference type="Proteomes" id="UP000003163">
    <property type="component" value="Unassembled WGS sequence"/>
</dbReference>
<evidence type="ECO:0000256" key="1">
    <source>
        <dbReference type="SAM" id="Coils"/>
    </source>
</evidence>
<accession>J9DVI7</accession>
<comment type="caution">
    <text evidence="3">The sequence shown here is derived from an EMBL/GenBank/DDBJ whole genome shotgun (WGS) entry which is preliminary data.</text>
</comment>
<reference evidence="4" key="2">
    <citation type="submission" date="2015-07" db="EMBL/GenBank/DDBJ databases">
        <title>Contrasting host-pathogen interactions and genome evolution in two generalist and specialist microsporidian pathogens of mosquitoes.</title>
        <authorList>
            <consortium name="The Broad Institute Genomics Platform"/>
            <consortium name="The Broad Institute Genome Sequencing Center for Infectious Disease"/>
            <person name="Cuomo C.A."/>
            <person name="Sanscrainte N.D."/>
            <person name="Goldberg J.M."/>
            <person name="Heiman D."/>
            <person name="Young S."/>
            <person name="Zeng Q."/>
            <person name="Becnel J.J."/>
            <person name="Birren B.W."/>
        </authorList>
    </citation>
    <scope>NUCLEOTIDE SEQUENCE [LARGE SCALE GENOMIC DNA]</scope>
    <source>
        <strain evidence="4">USNM 41457</strain>
    </source>
</reference>